<dbReference type="FunFam" id="1.10.287.950:FF:000001">
    <property type="entry name" value="Methyl-accepting chemotaxis sensory transducer"/>
    <property type="match status" value="1"/>
</dbReference>
<evidence type="ECO:0000259" key="9">
    <source>
        <dbReference type="PROSITE" id="PS50885"/>
    </source>
</evidence>
<dbReference type="Gene3D" id="1.10.287.950">
    <property type="entry name" value="Methyl-accepting chemotaxis protein"/>
    <property type="match status" value="1"/>
</dbReference>
<dbReference type="InterPro" id="IPR004090">
    <property type="entry name" value="Chemotax_Me-accpt_rcpt"/>
</dbReference>
<dbReference type="SUPFAM" id="SSF158472">
    <property type="entry name" value="HAMP domain-like"/>
    <property type="match status" value="1"/>
</dbReference>
<dbReference type="CDD" id="cd06225">
    <property type="entry name" value="HAMP"/>
    <property type="match status" value="1"/>
</dbReference>
<evidence type="ECO:0000256" key="7">
    <source>
        <dbReference type="SAM" id="Phobius"/>
    </source>
</evidence>
<organism evidence="10 11">
    <name type="scientific">Roseobacter litoralis (strain ATCC 49566 / DSM 6996 / JCM 21268 / NBRC 15278 / OCh 149)</name>
    <dbReference type="NCBI Taxonomy" id="391595"/>
    <lineage>
        <taxon>Bacteria</taxon>
        <taxon>Pseudomonadati</taxon>
        <taxon>Pseudomonadota</taxon>
        <taxon>Alphaproteobacteria</taxon>
        <taxon>Rhodobacterales</taxon>
        <taxon>Roseobacteraceae</taxon>
        <taxon>Roseobacter</taxon>
    </lineage>
</organism>
<dbReference type="PRINTS" id="PR00260">
    <property type="entry name" value="CHEMTRNSDUCR"/>
</dbReference>
<evidence type="ECO:0000256" key="3">
    <source>
        <dbReference type="ARBA" id="ARBA00029447"/>
    </source>
</evidence>
<dbReference type="SUPFAM" id="SSF58104">
    <property type="entry name" value="Methyl-accepting chemotaxis protein (MCP) signaling domain"/>
    <property type="match status" value="1"/>
</dbReference>
<dbReference type="Proteomes" id="UP000001353">
    <property type="component" value="Chromosome"/>
</dbReference>
<proteinExistence type="inferred from homology"/>
<dbReference type="PROSITE" id="PS50111">
    <property type="entry name" value="CHEMOTAXIS_TRANSDUC_2"/>
    <property type="match status" value="1"/>
</dbReference>
<dbReference type="Pfam" id="PF08448">
    <property type="entry name" value="PAS_4"/>
    <property type="match status" value="1"/>
</dbReference>
<evidence type="ECO:0000256" key="4">
    <source>
        <dbReference type="PROSITE-ProRule" id="PRU00284"/>
    </source>
</evidence>
<keyword evidence="7" id="KW-1133">Transmembrane helix</keyword>
<dbReference type="InterPro" id="IPR051310">
    <property type="entry name" value="MCP_chemotaxis"/>
</dbReference>
<dbReference type="PANTHER" id="PTHR43531:SF11">
    <property type="entry name" value="METHYL-ACCEPTING CHEMOTAXIS PROTEIN 3"/>
    <property type="match status" value="1"/>
</dbReference>
<gene>
    <name evidence="10" type="ordered locus">RLO149_c020450</name>
</gene>
<dbReference type="OrthoDB" id="9765776at2"/>
<dbReference type="GO" id="GO:0016020">
    <property type="term" value="C:membrane"/>
    <property type="evidence" value="ECO:0007669"/>
    <property type="project" value="UniProtKB-SubCell"/>
</dbReference>
<reference evidence="10 11" key="1">
    <citation type="journal article" date="2011" name="BMC Genomics">
        <title>Comparative genome analysis and genome-guided physiological analysis of Roseobacter litoralis.</title>
        <authorList>
            <person name="Kalhoefer D."/>
            <person name="Thole S."/>
            <person name="Voget S."/>
            <person name="Lehmann R."/>
            <person name="Liesegang H."/>
            <person name="Wollher A."/>
            <person name="Daniel R."/>
            <person name="Simon M."/>
            <person name="Brinkhoff T."/>
        </authorList>
    </citation>
    <scope>NUCLEOTIDE SEQUENCE [LARGE SCALE GENOMIC DNA]</scope>
    <source>
        <strain evidence="11">ATCC 49566 / DSM 6996 / JCM 21268 / NBRC 15278 / OCh 149</strain>
    </source>
</reference>
<dbReference type="Pfam" id="PF00015">
    <property type="entry name" value="MCPsignal"/>
    <property type="match status" value="1"/>
</dbReference>
<dbReference type="HOGENOM" id="CLU_000445_107_21_5"/>
<keyword evidence="5" id="KW-0175">Coiled coil</keyword>
<dbReference type="InterPro" id="IPR004089">
    <property type="entry name" value="MCPsignal_dom"/>
</dbReference>
<dbReference type="Gene3D" id="3.30.450.20">
    <property type="entry name" value="PAS domain"/>
    <property type="match status" value="2"/>
</dbReference>
<evidence type="ECO:0000256" key="5">
    <source>
        <dbReference type="SAM" id="Coils"/>
    </source>
</evidence>
<dbReference type="GO" id="GO:0004888">
    <property type="term" value="F:transmembrane signaling receptor activity"/>
    <property type="evidence" value="ECO:0007669"/>
    <property type="project" value="InterPro"/>
</dbReference>
<feature type="transmembrane region" description="Helical" evidence="7">
    <location>
        <begin position="17"/>
        <end position="38"/>
    </location>
</feature>
<dbReference type="EMBL" id="CP002623">
    <property type="protein sequence ID" value="AEI94026.1"/>
    <property type="molecule type" value="Genomic_DNA"/>
</dbReference>
<evidence type="ECO:0000313" key="11">
    <source>
        <dbReference type="Proteomes" id="UP000001353"/>
    </source>
</evidence>
<dbReference type="eggNOG" id="COG0840">
    <property type="taxonomic scope" value="Bacteria"/>
</dbReference>
<evidence type="ECO:0000256" key="2">
    <source>
        <dbReference type="ARBA" id="ARBA00022500"/>
    </source>
</evidence>
<dbReference type="PANTHER" id="PTHR43531">
    <property type="entry name" value="PROTEIN ICFG"/>
    <property type="match status" value="1"/>
</dbReference>
<keyword evidence="4" id="KW-0807">Transducer</keyword>
<name>F7ZL15_ROSLO</name>
<dbReference type="GO" id="GO:0006935">
    <property type="term" value="P:chemotaxis"/>
    <property type="evidence" value="ECO:0007669"/>
    <property type="project" value="UniProtKB-KW"/>
</dbReference>
<dbReference type="InterPro" id="IPR003660">
    <property type="entry name" value="HAMP_dom"/>
</dbReference>
<dbReference type="InterPro" id="IPR035965">
    <property type="entry name" value="PAS-like_dom_sf"/>
</dbReference>
<feature type="domain" description="Methyl-accepting transducer" evidence="8">
    <location>
        <begin position="568"/>
        <end position="797"/>
    </location>
</feature>
<dbReference type="STRING" id="391595.RLO149_c020450"/>
<evidence type="ECO:0000259" key="8">
    <source>
        <dbReference type="PROSITE" id="PS50111"/>
    </source>
</evidence>
<sequence length="863" mass="91104">MPFIKRLNTHGNPLNTLFVKCTFMVILCVLGVVATISVNEARSKTKLTEKALGERASEVTGLMSTQLGGAIKFGNSDVISEIVTGVIEAASPDATGARVITANGDVLYDSLPDTDDEAMIEALMSQVIAEGERVASPDGFTKAVPVFFGDDNALAGVVVTHWDETHQLALLRLTQNKNLMLGAVAMLVGLILSGLFLRTQMSNPLSRIEGAMTNIADGNYDDEVPFTRRGDEIGKISRRLDSFRMSLSEAKAAELESAFKSAAFGGSSAPMMMADDKLSVIFINPSCEALLDVLDADLSKVWTGFSAGAALGSNLTDFAPLKPITDQVMASGRSAFPLSEIVKIGDHLVELSLNAALDEQGNMIGAVIQWSDRTTAVRNAAVLDAIDGNQLRVEFNAKGQVVGANANVETLVGANAEALMHKAFGEFFVSDAEASLTGAQMLEVVLRGESLFGQFKLSASGGEPDKQVDGSFAAVLNPEGSVERVIFLGTDVSENAALIREAEEERLRISEQQADVVDALGVALKGLADGDLSKEITSTFPTDYESLRRDFNLAVESLRSAVAAVTQNADSIRNEAQEITSAADDLSRRTEKQAATLEETAAALDELTSSVRSAAQGADEASRMSAEAQTNAETGGEISRQTVIAMNGIKNSSEEISKITSVIDDIAFQTNLLALNAGVEAARAGEAGRGFAVVATEVRALAQRSSDAAREINTLITDSGEQVKLGVDLVDKTGDALGAIVSSVAEISQRVSGIASSSKEQSVGLNEINSAVNDLDHVTQQNAAMFEETTAASHALTSEADALVSAVTKFELGNNSQPVRGNAEPKPAKVERAAQSRPMSDGNAALAVDQNPMQELDKGWEEF</sequence>
<dbReference type="Gene3D" id="6.10.340.10">
    <property type="match status" value="1"/>
</dbReference>
<dbReference type="Pfam" id="PF00672">
    <property type="entry name" value="HAMP"/>
    <property type="match status" value="1"/>
</dbReference>
<feature type="coiled-coil region" evidence="5">
    <location>
        <begin position="555"/>
        <end position="607"/>
    </location>
</feature>
<evidence type="ECO:0000313" key="10">
    <source>
        <dbReference type="EMBL" id="AEI94026.1"/>
    </source>
</evidence>
<dbReference type="GO" id="GO:0007165">
    <property type="term" value="P:signal transduction"/>
    <property type="evidence" value="ECO:0007669"/>
    <property type="project" value="UniProtKB-KW"/>
</dbReference>
<keyword evidence="7" id="KW-0472">Membrane</keyword>
<feature type="domain" description="HAMP" evidence="9">
    <location>
        <begin position="199"/>
        <end position="252"/>
    </location>
</feature>
<dbReference type="SMART" id="SM00283">
    <property type="entry name" value="MA"/>
    <property type="match status" value="1"/>
</dbReference>
<dbReference type="InterPro" id="IPR013656">
    <property type="entry name" value="PAS_4"/>
</dbReference>
<accession>F7ZL15</accession>
<dbReference type="CDD" id="cd11386">
    <property type="entry name" value="MCP_signal"/>
    <property type="match status" value="1"/>
</dbReference>
<keyword evidence="7" id="KW-0812">Transmembrane</keyword>
<dbReference type="SMART" id="SM00304">
    <property type="entry name" value="HAMP"/>
    <property type="match status" value="2"/>
</dbReference>
<dbReference type="eggNOG" id="COG5000">
    <property type="taxonomic scope" value="Bacteria"/>
</dbReference>
<dbReference type="KEGG" id="rli:RLO149_c020450"/>
<keyword evidence="11" id="KW-1185">Reference proteome</keyword>
<comment type="subcellular location">
    <subcellularLocation>
        <location evidence="1">Membrane</location>
    </subcellularLocation>
</comment>
<keyword evidence="2" id="KW-0145">Chemotaxis</keyword>
<dbReference type="RefSeq" id="WP_013961953.1">
    <property type="nucleotide sequence ID" value="NC_015730.1"/>
</dbReference>
<dbReference type="SUPFAM" id="SSF55785">
    <property type="entry name" value="PYP-like sensor domain (PAS domain)"/>
    <property type="match status" value="1"/>
</dbReference>
<evidence type="ECO:0000256" key="6">
    <source>
        <dbReference type="SAM" id="MobiDB-lite"/>
    </source>
</evidence>
<comment type="similarity">
    <text evidence="3">Belongs to the methyl-accepting chemotaxis (MCP) protein family.</text>
</comment>
<feature type="transmembrane region" description="Helical" evidence="7">
    <location>
        <begin position="179"/>
        <end position="197"/>
    </location>
</feature>
<dbReference type="PROSITE" id="PS50885">
    <property type="entry name" value="HAMP"/>
    <property type="match status" value="2"/>
</dbReference>
<feature type="region of interest" description="Disordered" evidence="6">
    <location>
        <begin position="814"/>
        <end position="863"/>
    </location>
</feature>
<feature type="domain" description="HAMP" evidence="9">
    <location>
        <begin position="511"/>
        <end position="563"/>
    </location>
</feature>
<evidence type="ECO:0000256" key="1">
    <source>
        <dbReference type="ARBA" id="ARBA00004370"/>
    </source>
</evidence>
<dbReference type="AlphaFoldDB" id="F7ZL15"/>
<protein>
    <submittedName>
        <fullName evidence="10">Methyl-accepting chemotaxis protein-like protein</fullName>
    </submittedName>
</protein>